<accession>A0A8H6YM24</accession>
<dbReference type="Pfam" id="PF26617">
    <property type="entry name" value="CcmS-like"/>
    <property type="match status" value="1"/>
</dbReference>
<evidence type="ECO:0000259" key="2">
    <source>
        <dbReference type="Pfam" id="PF26617"/>
    </source>
</evidence>
<comment type="caution">
    <text evidence="3">The sequence shown here is derived from an EMBL/GenBank/DDBJ whole genome shotgun (WGS) entry which is preliminary data.</text>
</comment>
<dbReference type="EMBL" id="JACAZH010000008">
    <property type="protein sequence ID" value="KAF7361201.1"/>
    <property type="molecule type" value="Genomic_DNA"/>
</dbReference>
<feature type="domain" description="CcmS related" evidence="2">
    <location>
        <begin position="526"/>
        <end position="656"/>
    </location>
</feature>
<name>A0A8H6YM24_9AGAR</name>
<keyword evidence="4" id="KW-1185">Reference proteome</keyword>
<evidence type="ECO:0000313" key="4">
    <source>
        <dbReference type="Proteomes" id="UP000623467"/>
    </source>
</evidence>
<protein>
    <recommendedName>
        <fullName evidence="2">CcmS related domain-containing protein</fullName>
    </recommendedName>
</protein>
<evidence type="ECO:0000256" key="1">
    <source>
        <dbReference type="SAM" id="MobiDB-lite"/>
    </source>
</evidence>
<organism evidence="3 4">
    <name type="scientific">Mycena sanguinolenta</name>
    <dbReference type="NCBI Taxonomy" id="230812"/>
    <lineage>
        <taxon>Eukaryota</taxon>
        <taxon>Fungi</taxon>
        <taxon>Dikarya</taxon>
        <taxon>Basidiomycota</taxon>
        <taxon>Agaricomycotina</taxon>
        <taxon>Agaricomycetes</taxon>
        <taxon>Agaricomycetidae</taxon>
        <taxon>Agaricales</taxon>
        <taxon>Marasmiineae</taxon>
        <taxon>Mycenaceae</taxon>
        <taxon>Mycena</taxon>
    </lineage>
</organism>
<dbReference type="Proteomes" id="UP000623467">
    <property type="component" value="Unassembled WGS sequence"/>
</dbReference>
<sequence>MSLSRALTTLPKNNTSNNAAPESSSTNATPFVLIRADTRIHRGIGRTFNELAVRVGDRWESLANAGFKYIGGPDQCGTRIEQFFREGIARQTALDELHTTLQDTNPTLRSERHKGLWGDCDTLLTFAHPNNSTLKTQLVTFKILVTLITRYPGLRRTLRDCESLKKASQNDPSFKKLWKPRYDFDASEDWEFHRNFVAFCLSDLDRDSGNDLSQLVETGPPSQLGRVEFEEGTLNKVPIEILLGLSRSGPDFEYLRICAIRYLAGILELPIFWRKGSSEPERVSAIFSELCGTILQLLDDTKIDAGQTTFTSSPSMAAAREAVDILSRATFKALLNIRSPLPYPDLLWQIIDMFLQKNMSTCFPRASTKALLVGKLLHNATARDEEPQRLPPEEEENYSQQQDPSGTGGWDDGGEWGMPEEEEEYSEYDDMGRPVHFSPVTSEPRRPPPEEEDYSQQQDPSGTGGWDDGGEWGMPEEEEDYSEYDDMGRRVHFTPITSVFTGAPRNKVSEGVNVQFIDSKGAALQPVHQALFGKTRKAKDRIHWMVPPNKDERVASLLAWIEIMSYNLGAYGLHRFLQSRERGALFANADYRPPNSPNEPAFDWLTFDQLQLTRDKILQESVAFYDPSVTTVVFVFLLSKSGNSVAMWRRRITVGNNTRASRINEIRLAMGGLRREKDYVVHVDEIPDAKKPEDEKKGVAIGANIKKTAFQRDDGYYYPYDAYDQTPKKRRFWQFLH</sequence>
<feature type="compositionally biased region" description="Acidic residues" evidence="1">
    <location>
        <begin position="412"/>
        <end position="429"/>
    </location>
</feature>
<evidence type="ECO:0000313" key="3">
    <source>
        <dbReference type="EMBL" id="KAF7361201.1"/>
    </source>
</evidence>
<feature type="region of interest" description="Disordered" evidence="1">
    <location>
        <begin position="1"/>
        <end position="26"/>
    </location>
</feature>
<dbReference type="AlphaFoldDB" id="A0A8H6YM24"/>
<feature type="region of interest" description="Disordered" evidence="1">
    <location>
        <begin position="382"/>
        <end position="483"/>
    </location>
</feature>
<proteinExistence type="predicted"/>
<feature type="compositionally biased region" description="Basic and acidic residues" evidence="1">
    <location>
        <begin position="382"/>
        <end position="392"/>
    </location>
</feature>
<dbReference type="InterPro" id="IPR058258">
    <property type="entry name" value="CcmS-like"/>
</dbReference>
<reference evidence="3" key="1">
    <citation type="submission" date="2020-05" db="EMBL/GenBank/DDBJ databases">
        <title>Mycena genomes resolve the evolution of fungal bioluminescence.</title>
        <authorList>
            <person name="Tsai I.J."/>
        </authorList>
    </citation>
    <scope>NUCLEOTIDE SEQUENCE</scope>
    <source>
        <strain evidence="3">160909Yilan</strain>
    </source>
</reference>
<gene>
    <name evidence="3" type="ORF">MSAN_01152200</name>
</gene>
<dbReference type="OrthoDB" id="3171339at2759"/>
<feature type="compositionally biased region" description="Acidic residues" evidence="1">
    <location>
        <begin position="468"/>
        <end position="483"/>
    </location>
</feature>